<dbReference type="Pfam" id="PF00628">
    <property type="entry name" value="PHD"/>
    <property type="match status" value="1"/>
</dbReference>
<dbReference type="GO" id="GO:0008270">
    <property type="term" value="F:zinc ion binding"/>
    <property type="evidence" value="ECO:0007669"/>
    <property type="project" value="UniProtKB-KW"/>
</dbReference>
<evidence type="ECO:0000256" key="3">
    <source>
        <dbReference type="ARBA" id="ARBA00022833"/>
    </source>
</evidence>
<evidence type="ECO:0000256" key="1">
    <source>
        <dbReference type="ARBA" id="ARBA00022723"/>
    </source>
</evidence>
<feature type="compositionally biased region" description="Basic and acidic residues" evidence="4">
    <location>
        <begin position="114"/>
        <end position="133"/>
    </location>
</feature>
<accession>A0A6V7NMM9</accession>
<name>A0A6V7NMM9_ANACO</name>
<dbReference type="InterPro" id="IPR013083">
    <property type="entry name" value="Znf_RING/FYVE/PHD"/>
</dbReference>
<dbReference type="EMBL" id="LR862139">
    <property type="protein sequence ID" value="CAD1819850.1"/>
    <property type="molecule type" value="Genomic_DNA"/>
</dbReference>
<dbReference type="AlphaFoldDB" id="A0A6V7NMM9"/>
<dbReference type="InterPro" id="IPR019787">
    <property type="entry name" value="Znf_PHD-finger"/>
</dbReference>
<keyword evidence="2" id="KW-0863">Zinc-finger</keyword>
<organism evidence="6">
    <name type="scientific">Ananas comosus var. bracteatus</name>
    <name type="common">red pineapple</name>
    <dbReference type="NCBI Taxonomy" id="296719"/>
    <lineage>
        <taxon>Eukaryota</taxon>
        <taxon>Viridiplantae</taxon>
        <taxon>Streptophyta</taxon>
        <taxon>Embryophyta</taxon>
        <taxon>Tracheophyta</taxon>
        <taxon>Spermatophyta</taxon>
        <taxon>Magnoliopsida</taxon>
        <taxon>Liliopsida</taxon>
        <taxon>Poales</taxon>
        <taxon>Bromeliaceae</taxon>
        <taxon>Bromelioideae</taxon>
        <taxon>Ananas</taxon>
    </lineage>
</organism>
<dbReference type="SMART" id="SM00249">
    <property type="entry name" value="PHD"/>
    <property type="match status" value="1"/>
</dbReference>
<evidence type="ECO:0000256" key="4">
    <source>
        <dbReference type="SAM" id="MobiDB-lite"/>
    </source>
</evidence>
<keyword evidence="3" id="KW-0862">Zinc</keyword>
<evidence type="ECO:0000256" key="2">
    <source>
        <dbReference type="ARBA" id="ARBA00022771"/>
    </source>
</evidence>
<feature type="domain" description="Zinc finger PHD-type" evidence="5">
    <location>
        <begin position="68"/>
        <end position="111"/>
    </location>
</feature>
<dbReference type="InterPro" id="IPR011011">
    <property type="entry name" value="Znf_FYVE_PHD"/>
</dbReference>
<protein>
    <recommendedName>
        <fullName evidence="5">Zinc finger PHD-type domain-containing protein</fullName>
    </recommendedName>
</protein>
<feature type="compositionally biased region" description="Low complexity" evidence="4">
    <location>
        <begin position="17"/>
        <end position="52"/>
    </location>
</feature>
<gene>
    <name evidence="6" type="ORF">CB5_LOCUS3061</name>
</gene>
<proteinExistence type="predicted"/>
<sequence length="139" mass="15392">MGRRRCSCRITTISRVPTPSRASALSTASRSTPSSMPSAMRTSSAASSTNRPLGASCPTGSPCFASVRCLTNRMTFMIQCEECSDWYHPSCVGMKIEEAKKLEHFFCESCSPENGKKSEKSHSATRQTEQKVDSKRRRR</sequence>
<keyword evidence="1" id="KW-0479">Metal-binding</keyword>
<dbReference type="SUPFAM" id="SSF57903">
    <property type="entry name" value="FYVE/PHD zinc finger"/>
    <property type="match status" value="1"/>
</dbReference>
<dbReference type="InterPro" id="IPR001965">
    <property type="entry name" value="Znf_PHD"/>
</dbReference>
<dbReference type="PANTHER" id="PTHR46364">
    <property type="entry name" value="OS08G0421900 PROTEIN"/>
    <property type="match status" value="1"/>
</dbReference>
<reference evidence="6" key="1">
    <citation type="submission" date="2020-07" db="EMBL/GenBank/DDBJ databases">
        <authorList>
            <person name="Lin J."/>
        </authorList>
    </citation>
    <scope>NUCLEOTIDE SEQUENCE</scope>
</reference>
<feature type="region of interest" description="Disordered" evidence="4">
    <location>
        <begin position="17"/>
        <end position="59"/>
    </location>
</feature>
<evidence type="ECO:0000313" key="6">
    <source>
        <dbReference type="EMBL" id="CAD1819850.1"/>
    </source>
</evidence>
<feature type="region of interest" description="Disordered" evidence="4">
    <location>
        <begin position="110"/>
        <end position="139"/>
    </location>
</feature>
<evidence type="ECO:0000259" key="5">
    <source>
        <dbReference type="SMART" id="SM00249"/>
    </source>
</evidence>
<dbReference type="Gene3D" id="3.30.40.10">
    <property type="entry name" value="Zinc/RING finger domain, C3HC4 (zinc finger)"/>
    <property type="match status" value="1"/>
</dbReference>